<dbReference type="OrthoDB" id="4045at2"/>
<feature type="region of interest" description="Disordered" evidence="7">
    <location>
        <begin position="216"/>
        <end position="238"/>
    </location>
</feature>
<organism evidence="10 11">
    <name type="scientific">Microvenator marinus</name>
    <dbReference type="NCBI Taxonomy" id="2600177"/>
    <lineage>
        <taxon>Bacteria</taxon>
        <taxon>Deltaproteobacteria</taxon>
        <taxon>Bradymonadales</taxon>
        <taxon>Microvenatoraceae</taxon>
        <taxon>Microvenator</taxon>
    </lineage>
</organism>
<dbReference type="PANTHER" id="PTHR30625">
    <property type="entry name" value="PROTEIN TOLQ"/>
    <property type="match status" value="1"/>
</dbReference>
<keyword evidence="6" id="KW-0653">Protein transport</keyword>
<feature type="transmembrane region" description="Helical" evidence="8">
    <location>
        <begin position="158"/>
        <end position="180"/>
    </location>
</feature>
<comment type="subcellular location">
    <subcellularLocation>
        <location evidence="1">Cell membrane</location>
        <topology evidence="1">Multi-pass membrane protein</topology>
    </subcellularLocation>
    <subcellularLocation>
        <location evidence="6">Membrane</location>
        <topology evidence="6">Multi-pass membrane protein</topology>
    </subcellularLocation>
</comment>
<dbReference type="KEGG" id="bbae:FRD01_19940"/>
<evidence type="ECO:0000256" key="3">
    <source>
        <dbReference type="ARBA" id="ARBA00022692"/>
    </source>
</evidence>
<feature type="domain" description="MotA/TolQ/ExbB proton channel" evidence="9">
    <location>
        <begin position="70"/>
        <end position="194"/>
    </location>
</feature>
<evidence type="ECO:0000256" key="1">
    <source>
        <dbReference type="ARBA" id="ARBA00004651"/>
    </source>
</evidence>
<evidence type="ECO:0000256" key="4">
    <source>
        <dbReference type="ARBA" id="ARBA00022989"/>
    </source>
</evidence>
<dbReference type="GO" id="GO:0017038">
    <property type="term" value="P:protein import"/>
    <property type="evidence" value="ECO:0007669"/>
    <property type="project" value="TreeGrafter"/>
</dbReference>
<evidence type="ECO:0000313" key="11">
    <source>
        <dbReference type="Proteomes" id="UP000321595"/>
    </source>
</evidence>
<keyword evidence="11" id="KW-1185">Reference proteome</keyword>
<dbReference type="AlphaFoldDB" id="A0A5B8XVM4"/>
<feature type="transmembrane region" description="Helical" evidence="8">
    <location>
        <begin position="12"/>
        <end position="31"/>
    </location>
</feature>
<dbReference type="InterPro" id="IPR050790">
    <property type="entry name" value="ExbB/TolQ_transport"/>
</dbReference>
<evidence type="ECO:0000256" key="5">
    <source>
        <dbReference type="ARBA" id="ARBA00023136"/>
    </source>
</evidence>
<comment type="similarity">
    <text evidence="6">Belongs to the exbB/tolQ family.</text>
</comment>
<dbReference type="GO" id="GO:0005886">
    <property type="term" value="C:plasma membrane"/>
    <property type="evidence" value="ECO:0007669"/>
    <property type="project" value="UniProtKB-SubCell"/>
</dbReference>
<keyword evidence="4 8" id="KW-1133">Transmembrane helix</keyword>
<keyword evidence="6" id="KW-0813">Transport</keyword>
<dbReference type="InterPro" id="IPR002898">
    <property type="entry name" value="MotA_ExbB_proton_chnl"/>
</dbReference>
<dbReference type="EMBL" id="CP042467">
    <property type="protein sequence ID" value="QED29464.1"/>
    <property type="molecule type" value="Genomic_DNA"/>
</dbReference>
<protein>
    <submittedName>
        <fullName evidence="10">MotA/TolQ/ExbB proton channel family protein</fullName>
    </submittedName>
</protein>
<evidence type="ECO:0000256" key="6">
    <source>
        <dbReference type="RuleBase" id="RU004057"/>
    </source>
</evidence>
<dbReference type="Proteomes" id="UP000321595">
    <property type="component" value="Chromosome"/>
</dbReference>
<dbReference type="Pfam" id="PF01618">
    <property type="entry name" value="MotA_ExbB"/>
    <property type="match status" value="1"/>
</dbReference>
<evidence type="ECO:0000256" key="8">
    <source>
        <dbReference type="SAM" id="Phobius"/>
    </source>
</evidence>
<evidence type="ECO:0000259" key="9">
    <source>
        <dbReference type="Pfam" id="PF01618"/>
    </source>
</evidence>
<feature type="compositionally biased region" description="Basic and acidic residues" evidence="7">
    <location>
        <begin position="218"/>
        <end position="238"/>
    </location>
</feature>
<accession>A0A5B8XVM4</accession>
<evidence type="ECO:0000256" key="7">
    <source>
        <dbReference type="SAM" id="MobiDB-lite"/>
    </source>
</evidence>
<dbReference type="PANTHER" id="PTHR30625:SF11">
    <property type="entry name" value="MOTA_TOLQ_EXBB PROTON CHANNEL DOMAIN-CONTAINING PROTEIN"/>
    <property type="match status" value="1"/>
</dbReference>
<keyword evidence="2" id="KW-1003">Cell membrane</keyword>
<gene>
    <name evidence="10" type="ORF">FRD01_19940</name>
</gene>
<feature type="transmembrane region" description="Helical" evidence="8">
    <location>
        <begin position="112"/>
        <end position="138"/>
    </location>
</feature>
<name>A0A5B8XVM4_9DELT</name>
<evidence type="ECO:0000256" key="2">
    <source>
        <dbReference type="ARBA" id="ARBA00022475"/>
    </source>
</evidence>
<dbReference type="RefSeq" id="WP_146962697.1">
    <property type="nucleotide sequence ID" value="NZ_CP042467.1"/>
</dbReference>
<evidence type="ECO:0000313" key="10">
    <source>
        <dbReference type="EMBL" id="QED29464.1"/>
    </source>
</evidence>
<sequence length="238" mass="26111">MIEQSYEFLSKGGWIMIPIALCSVVALALFIERLWSLQKNRALPPRFLEVIDKLLRQERYAEAEALCHQSESHIARILEEGIRYAGRDQAVIRERMEAAGQREVYFMERFTGALGAIATVAPLLGLLGTVTGMISVFQRVVAQASQGQAVDPGGLANGIWEALITTAAGLTVAIPAYLAYRFVLSIVDRYAVDMADIALKASEYLVPEAQRPAMAFRDSVENDGSKDVNTDSEKGDDA</sequence>
<reference evidence="10 11" key="1">
    <citation type="submission" date="2019-08" db="EMBL/GenBank/DDBJ databases">
        <authorList>
            <person name="Liang Q."/>
        </authorList>
    </citation>
    <scope>NUCLEOTIDE SEQUENCE [LARGE SCALE GENOMIC DNA]</scope>
    <source>
        <strain evidence="10 11">V1718</strain>
    </source>
</reference>
<keyword evidence="3 8" id="KW-0812">Transmembrane</keyword>
<keyword evidence="5 8" id="KW-0472">Membrane</keyword>
<proteinExistence type="inferred from homology"/>